<reference evidence="1 2" key="1">
    <citation type="submission" date="2024-11" db="EMBL/GenBank/DDBJ databases">
        <title>Adaptive evolution of stress response genes in parasites aligns with host niche diversity.</title>
        <authorList>
            <person name="Hahn C."/>
            <person name="Resl P."/>
        </authorList>
    </citation>
    <scope>NUCLEOTIDE SEQUENCE [LARGE SCALE GENOMIC DNA]</scope>
    <source>
        <strain evidence="1">EGGRZ-B1_66</strain>
        <tissue evidence="1">Body</tissue>
    </source>
</reference>
<comment type="caution">
    <text evidence="1">The sequence shown here is derived from an EMBL/GenBank/DDBJ whole genome shotgun (WGS) entry which is preliminary data.</text>
</comment>
<organism evidence="1 2">
    <name type="scientific">Cichlidogyrus casuarinus</name>
    <dbReference type="NCBI Taxonomy" id="1844966"/>
    <lineage>
        <taxon>Eukaryota</taxon>
        <taxon>Metazoa</taxon>
        <taxon>Spiralia</taxon>
        <taxon>Lophotrochozoa</taxon>
        <taxon>Platyhelminthes</taxon>
        <taxon>Monogenea</taxon>
        <taxon>Monopisthocotylea</taxon>
        <taxon>Dactylogyridea</taxon>
        <taxon>Ancyrocephalidae</taxon>
        <taxon>Cichlidogyrus</taxon>
    </lineage>
</organism>
<dbReference type="AlphaFoldDB" id="A0ABD2Q679"/>
<dbReference type="EMBL" id="JBJKFK010000826">
    <property type="protein sequence ID" value="KAL3315098.1"/>
    <property type="molecule type" value="Genomic_DNA"/>
</dbReference>
<keyword evidence="2" id="KW-1185">Reference proteome</keyword>
<name>A0ABD2Q679_9PLAT</name>
<sequence length="415" mass="47912">MSIEKDSRRCDYVENLTVILEDSEKNKETIDALMKENTHEELLDKFKSAVSDINSGQVEFFVTDKVKNLAAVTVALLLFNGGGNGLDEIEEGLNEIQKVHKSAFDRKDCKMRVEDFKNAISILEKGLPLKLQLMLFACVMSDSFEEYWQCGESVGNILGQRIFVVQIMCLFMAIILMKAKEEPRRQVPFEAVMFVVLGLYYMPDVSRFESITRDHAKDTIEKSYNHSRALFLNDSTKDKVFAMIKGDNTKIMQLQEVCKRALKLMLSERINGVEKLDAYKAFSRDAEEYLADAGALFEEPYKHNLEIIYDEFNEFHKRVLSQESFESAQMIFIDEVLDFQDKFLKNDQEMKMAAFYGQVLIFKTIIYLITHDDAQQETMEVIPRSAKMIPEVLDMTTGNPQQDKRCLCCFKDKPF</sequence>
<dbReference type="Proteomes" id="UP001626550">
    <property type="component" value="Unassembled WGS sequence"/>
</dbReference>
<accession>A0ABD2Q679</accession>
<evidence type="ECO:0000313" key="2">
    <source>
        <dbReference type="Proteomes" id="UP001626550"/>
    </source>
</evidence>
<gene>
    <name evidence="1" type="ORF">Ciccas_006265</name>
</gene>
<evidence type="ECO:0000313" key="1">
    <source>
        <dbReference type="EMBL" id="KAL3315098.1"/>
    </source>
</evidence>
<protein>
    <submittedName>
        <fullName evidence="1">Uncharacterized protein</fullName>
    </submittedName>
</protein>
<proteinExistence type="predicted"/>